<dbReference type="InterPro" id="IPR052557">
    <property type="entry name" value="CAP/Cytokinesis_protein"/>
</dbReference>
<keyword evidence="5" id="KW-1185">Reference proteome</keyword>
<dbReference type="PANTHER" id="PTHR46333">
    <property type="entry name" value="CYTOKINESIS PROTEIN 3"/>
    <property type="match status" value="1"/>
</dbReference>
<accession>A0A939DA41</accession>
<dbReference type="InterPro" id="IPR001119">
    <property type="entry name" value="SLH_dom"/>
</dbReference>
<dbReference type="Gene3D" id="3.10.620.30">
    <property type="match status" value="1"/>
</dbReference>
<keyword evidence="1" id="KW-0677">Repeat</keyword>
<dbReference type="SUPFAM" id="SSF54001">
    <property type="entry name" value="Cysteine proteinases"/>
    <property type="match status" value="1"/>
</dbReference>
<dbReference type="AlphaFoldDB" id="A0A939DA41"/>
<dbReference type="RefSeq" id="WP_206583031.1">
    <property type="nucleotide sequence ID" value="NZ_JAFJZZ010000007.1"/>
</dbReference>
<evidence type="ECO:0000256" key="1">
    <source>
        <dbReference type="ARBA" id="ARBA00022737"/>
    </source>
</evidence>
<evidence type="ECO:0000313" key="5">
    <source>
        <dbReference type="Proteomes" id="UP000664545"/>
    </source>
</evidence>
<evidence type="ECO:0000259" key="3">
    <source>
        <dbReference type="PROSITE" id="PS51272"/>
    </source>
</evidence>
<comment type="caution">
    <text evidence="4">The sequence shown here is derived from an EMBL/GenBank/DDBJ whole genome shotgun (WGS) entry which is preliminary data.</text>
</comment>
<evidence type="ECO:0000256" key="2">
    <source>
        <dbReference type="SAM" id="SignalP"/>
    </source>
</evidence>
<evidence type="ECO:0000313" key="4">
    <source>
        <dbReference type="EMBL" id="MBN7774189.1"/>
    </source>
</evidence>
<dbReference type="Pfam" id="PF01841">
    <property type="entry name" value="Transglut_core"/>
    <property type="match status" value="1"/>
</dbReference>
<keyword evidence="2" id="KW-0732">Signal</keyword>
<sequence length="461" mass="51825">MFMRKMLIVTTLSCCLLVGTNYSLAFAANADNPNLEYIRMGMDLSDQINSKLAEGNFSNEDTLTAEIESQIAPGKKQVEDSKTGQVEFDEFATDANNSNINLFLTEIRDYSVNGTSGELRGYKNEGMVYLTRLTAATTILEASDVVAAREKAKEIAEDIRSETDSKQEMVRLVNEYLAENTTYIKNYNTETQKWLWSNTGPLLHGEAVCMGYAYAFKSILDQLGIPAQTLIGESKSGINHAWSRCRIDGTWYYCDVTYNDPLGGKPTEDYLLLSKSAFYKKIGHKPIYDPDERVADNAYHVVYRNDQDYEANVLNKQSLFMGDDRGFRLEDELTRIEMAVLLTRMVGGTKEIASNSELYVSQCKFTDVPDWAKKYVGYCVTKGLIKGVGNNLFGTNNQATKLDFCTVILRATGVTEGYRHSTADEKAVELGYINEGRTAYKDLNRADVVHILYNVHMLEKI</sequence>
<gene>
    <name evidence="4" type="ORF">JYB65_12510</name>
</gene>
<dbReference type="PROSITE" id="PS51272">
    <property type="entry name" value="SLH"/>
    <property type="match status" value="1"/>
</dbReference>
<protein>
    <submittedName>
        <fullName evidence="4">S-layer homology domain-containing protein</fullName>
    </submittedName>
</protein>
<dbReference type="Pfam" id="PF00395">
    <property type="entry name" value="SLH"/>
    <property type="match status" value="1"/>
</dbReference>
<name>A0A939DA41_CLOAM</name>
<dbReference type="EMBL" id="JAFJZZ010000007">
    <property type="protein sequence ID" value="MBN7774189.1"/>
    <property type="molecule type" value="Genomic_DNA"/>
</dbReference>
<dbReference type="SMART" id="SM00460">
    <property type="entry name" value="TGc"/>
    <property type="match status" value="1"/>
</dbReference>
<dbReference type="InterPro" id="IPR002931">
    <property type="entry name" value="Transglutaminase-like"/>
</dbReference>
<reference evidence="4" key="1">
    <citation type="submission" date="2021-02" db="EMBL/GenBank/DDBJ databases">
        <title>Abyssanaerobacter marinus gen.nov., sp., nov, anaerobic bacterium isolated from the Onnuri vent field of Indian Ocean and suggestion of Mogibacteriaceae fam. nov., and proposal of reclassification of ambiguous this family's genus member.</title>
        <authorList>
            <person name="Kim Y.J."/>
            <person name="Yang J.-A."/>
        </authorList>
    </citation>
    <scope>NUCLEOTIDE SEQUENCE</scope>
    <source>
        <strain evidence="4">DSM 2634</strain>
    </source>
</reference>
<dbReference type="GO" id="GO:0005737">
    <property type="term" value="C:cytoplasm"/>
    <property type="evidence" value="ECO:0007669"/>
    <property type="project" value="TreeGrafter"/>
</dbReference>
<proteinExistence type="predicted"/>
<feature type="signal peptide" evidence="2">
    <location>
        <begin position="1"/>
        <end position="27"/>
    </location>
</feature>
<dbReference type="PANTHER" id="PTHR46333:SF2">
    <property type="entry name" value="CYTOKINESIS PROTEIN 3"/>
    <property type="match status" value="1"/>
</dbReference>
<feature type="chain" id="PRO_5037128680" evidence="2">
    <location>
        <begin position="28"/>
        <end position="461"/>
    </location>
</feature>
<feature type="domain" description="SLH" evidence="3">
    <location>
        <begin position="359"/>
        <end position="422"/>
    </location>
</feature>
<dbReference type="Proteomes" id="UP000664545">
    <property type="component" value="Unassembled WGS sequence"/>
</dbReference>
<dbReference type="InterPro" id="IPR038765">
    <property type="entry name" value="Papain-like_cys_pep_sf"/>
</dbReference>
<organism evidence="4 5">
    <name type="scientific">Clostridium aminobutyricum</name>
    <dbReference type="NCBI Taxonomy" id="33953"/>
    <lineage>
        <taxon>Bacteria</taxon>
        <taxon>Bacillati</taxon>
        <taxon>Bacillota</taxon>
        <taxon>Clostridia</taxon>
        <taxon>Eubacteriales</taxon>
        <taxon>Clostridiaceae</taxon>
        <taxon>Clostridium</taxon>
    </lineage>
</organism>